<dbReference type="SMART" id="SM00032">
    <property type="entry name" value="CCP"/>
    <property type="match status" value="3"/>
</dbReference>
<accession>A0ABM0MSE4</accession>
<evidence type="ECO:0000313" key="7">
    <source>
        <dbReference type="Proteomes" id="UP000694865"/>
    </source>
</evidence>
<protein>
    <submittedName>
        <fullName evidence="8">CUB and sushi domain-containing protein 3-like</fullName>
    </submittedName>
</protein>
<evidence type="ECO:0000256" key="4">
    <source>
        <dbReference type="PROSITE-ProRule" id="PRU00302"/>
    </source>
</evidence>
<name>A0ABM0MSE4_SACKO</name>
<dbReference type="PROSITE" id="PS50923">
    <property type="entry name" value="SUSHI"/>
    <property type="match status" value="2"/>
</dbReference>
<evidence type="ECO:0000313" key="8">
    <source>
        <dbReference type="RefSeq" id="XP_006822935.1"/>
    </source>
</evidence>
<evidence type="ECO:0000256" key="3">
    <source>
        <dbReference type="ARBA" id="ARBA00023157"/>
    </source>
</evidence>
<dbReference type="SUPFAM" id="SSF57535">
    <property type="entry name" value="Complement control module/SCR domain"/>
    <property type="match status" value="3"/>
</dbReference>
<keyword evidence="4" id="KW-0768">Sushi</keyword>
<sequence>MHRLLLILVLCSIVYYTESTKECRKLRQPSRGNIYYLTADGADKLTYPVGYTLRFVCDDGFTLTGTTFRSCSSNGRWSGQHVTCRAPPCRRPEAPENGGIIEDRYVFHHGDVVSFFCNAGYQLNGISRTTCELGSVWNDHVPTCQPNVFCSDPGYISNGTRTEENIYSDVEDPIGSPLYIYESTVTYSCNARYRMVGASSISCLLNATWSADVPYCE</sequence>
<dbReference type="CDD" id="cd00033">
    <property type="entry name" value="CCP"/>
    <property type="match status" value="3"/>
</dbReference>
<feature type="signal peptide" evidence="5">
    <location>
        <begin position="1"/>
        <end position="19"/>
    </location>
</feature>
<evidence type="ECO:0000256" key="2">
    <source>
        <dbReference type="ARBA" id="ARBA00022737"/>
    </source>
</evidence>
<proteinExistence type="predicted"/>
<feature type="disulfide bond" evidence="4">
    <location>
        <begin position="117"/>
        <end position="144"/>
    </location>
</feature>
<dbReference type="Pfam" id="PF00084">
    <property type="entry name" value="Sushi"/>
    <property type="match status" value="3"/>
</dbReference>
<comment type="caution">
    <text evidence="4">Lacks conserved residue(s) required for the propagation of feature annotation.</text>
</comment>
<dbReference type="RefSeq" id="XP_006822935.1">
    <property type="nucleotide sequence ID" value="XM_006822872.1"/>
</dbReference>
<keyword evidence="1 5" id="KW-0732">Signal</keyword>
<keyword evidence="7" id="KW-1185">Reference proteome</keyword>
<evidence type="ECO:0000256" key="5">
    <source>
        <dbReference type="SAM" id="SignalP"/>
    </source>
</evidence>
<organism evidence="7 8">
    <name type="scientific">Saccoglossus kowalevskii</name>
    <name type="common">Acorn worm</name>
    <dbReference type="NCBI Taxonomy" id="10224"/>
    <lineage>
        <taxon>Eukaryota</taxon>
        <taxon>Metazoa</taxon>
        <taxon>Hemichordata</taxon>
        <taxon>Enteropneusta</taxon>
        <taxon>Harrimaniidae</taxon>
        <taxon>Saccoglossus</taxon>
    </lineage>
</organism>
<dbReference type="PANTHER" id="PTHR45656:SF4">
    <property type="entry name" value="PROTEIN CBR-CLEC-78"/>
    <property type="match status" value="1"/>
</dbReference>
<dbReference type="InterPro" id="IPR035976">
    <property type="entry name" value="Sushi/SCR/CCP_sf"/>
</dbReference>
<reference evidence="8" key="1">
    <citation type="submission" date="2025-08" db="UniProtKB">
        <authorList>
            <consortium name="RefSeq"/>
        </authorList>
    </citation>
    <scope>IDENTIFICATION</scope>
    <source>
        <tissue evidence="8">Testes</tissue>
    </source>
</reference>
<feature type="domain" description="Sushi" evidence="6">
    <location>
        <begin position="82"/>
        <end position="146"/>
    </location>
</feature>
<dbReference type="InterPro" id="IPR051277">
    <property type="entry name" value="SEZ6_CSMD_C4BPB_Regulators"/>
</dbReference>
<dbReference type="Proteomes" id="UP000694865">
    <property type="component" value="Unplaced"/>
</dbReference>
<keyword evidence="2" id="KW-0677">Repeat</keyword>
<feature type="domain" description="Sushi" evidence="6">
    <location>
        <begin position="148"/>
        <end position="217"/>
    </location>
</feature>
<feature type="chain" id="PRO_5045389726" evidence="5">
    <location>
        <begin position="20"/>
        <end position="217"/>
    </location>
</feature>
<evidence type="ECO:0000256" key="1">
    <source>
        <dbReference type="ARBA" id="ARBA00022729"/>
    </source>
</evidence>
<feature type="disulfide bond" evidence="4">
    <location>
        <begin position="189"/>
        <end position="216"/>
    </location>
</feature>
<feature type="non-terminal residue" evidence="8">
    <location>
        <position position="217"/>
    </location>
</feature>
<keyword evidence="3 4" id="KW-1015">Disulfide bond</keyword>
<dbReference type="InterPro" id="IPR000436">
    <property type="entry name" value="Sushi_SCR_CCP_dom"/>
</dbReference>
<evidence type="ECO:0000259" key="6">
    <source>
        <dbReference type="PROSITE" id="PS50923"/>
    </source>
</evidence>
<dbReference type="Gene3D" id="2.10.70.10">
    <property type="entry name" value="Complement Module, domain 1"/>
    <property type="match status" value="3"/>
</dbReference>
<dbReference type="PANTHER" id="PTHR45656">
    <property type="entry name" value="PROTEIN CBR-CLEC-78"/>
    <property type="match status" value="1"/>
</dbReference>
<gene>
    <name evidence="8" type="primary">LOC102806802</name>
</gene>
<dbReference type="GeneID" id="102806802"/>